<evidence type="ECO:0000256" key="6">
    <source>
        <dbReference type="ARBA" id="ARBA00022989"/>
    </source>
</evidence>
<feature type="domain" description="Type II secretion system protein GspF" evidence="9">
    <location>
        <begin position="69"/>
        <end position="191"/>
    </location>
</feature>
<reference evidence="10 11" key="1">
    <citation type="submission" date="2019-04" db="EMBL/GenBank/DDBJ databases">
        <title>Natronospirillum operosus gen. nov., sp. nov., a haloalkaliphilic satellite isolated from decaying biomass of laboratory culture of cyanobacterium Geitlerinema sp. and proposal of Natronospirillaceae fam. nov. and Saccharospirillaceae fam. nov.</title>
        <authorList>
            <person name="Kevbrin V."/>
            <person name="Boltyanskaya Y."/>
            <person name="Koziaeva V."/>
            <person name="Grouzdev D.S."/>
            <person name="Park M."/>
            <person name="Cho J."/>
        </authorList>
    </citation>
    <scope>NUCLEOTIDE SEQUENCE [LARGE SCALE GENOMIC DNA]</scope>
    <source>
        <strain evidence="10 11">G-116</strain>
    </source>
</reference>
<dbReference type="GO" id="GO:0015627">
    <property type="term" value="C:type II protein secretion system complex"/>
    <property type="evidence" value="ECO:0007669"/>
    <property type="project" value="InterPro"/>
</dbReference>
<dbReference type="InterPro" id="IPR018076">
    <property type="entry name" value="T2SS_GspF_dom"/>
</dbReference>
<keyword evidence="5 8" id="KW-0812">Transmembrane</keyword>
<keyword evidence="11" id="KW-1185">Reference proteome</keyword>
<dbReference type="NCBIfam" id="TIGR02120">
    <property type="entry name" value="GspF"/>
    <property type="match status" value="1"/>
</dbReference>
<proteinExistence type="inferred from homology"/>
<dbReference type="Gene3D" id="1.20.81.30">
    <property type="entry name" value="Type II secretion system (T2SS), domain F"/>
    <property type="match status" value="2"/>
</dbReference>
<dbReference type="RefSeq" id="WP_135481463.1">
    <property type="nucleotide sequence ID" value="NZ_SRMF01000001.1"/>
</dbReference>
<feature type="domain" description="Type II secretion system protein GspF" evidence="9">
    <location>
        <begin position="271"/>
        <end position="393"/>
    </location>
</feature>
<dbReference type="PRINTS" id="PR00812">
    <property type="entry name" value="BCTERIALGSPF"/>
</dbReference>
<evidence type="ECO:0000256" key="8">
    <source>
        <dbReference type="SAM" id="Phobius"/>
    </source>
</evidence>
<dbReference type="InterPro" id="IPR011850">
    <property type="entry name" value="T2SS_GspF"/>
</dbReference>
<gene>
    <name evidence="10" type="primary">gspF</name>
    <name evidence="10" type="ORF">E4656_04275</name>
</gene>
<dbReference type="Proteomes" id="UP000297475">
    <property type="component" value="Unassembled WGS sequence"/>
</dbReference>
<evidence type="ECO:0000256" key="5">
    <source>
        <dbReference type="ARBA" id="ARBA00022692"/>
    </source>
</evidence>
<evidence type="ECO:0000313" key="10">
    <source>
        <dbReference type="EMBL" id="TGG95636.1"/>
    </source>
</evidence>
<evidence type="ECO:0000256" key="2">
    <source>
        <dbReference type="ARBA" id="ARBA00005745"/>
    </source>
</evidence>
<dbReference type="PANTHER" id="PTHR30012:SF0">
    <property type="entry name" value="TYPE II SECRETION SYSTEM PROTEIN F-RELATED"/>
    <property type="match status" value="1"/>
</dbReference>
<comment type="similarity">
    <text evidence="2">Belongs to the GSP F family.</text>
</comment>
<dbReference type="Pfam" id="PF00482">
    <property type="entry name" value="T2SSF"/>
    <property type="match status" value="2"/>
</dbReference>
<keyword evidence="3" id="KW-1003">Cell membrane</keyword>
<organism evidence="10 11">
    <name type="scientific">Natronospirillum operosum</name>
    <dbReference type="NCBI Taxonomy" id="2759953"/>
    <lineage>
        <taxon>Bacteria</taxon>
        <taxon>Pseudomonadati</taxon>
        <taxon>Pseudomonadota</taxon>
        <taxon>Gammaproteobacteria</taxon>
        <taxon>Oceanospirillales</taxon>
        <taxon>Natronospirillaceae</taxon>
        <taxon>Natronospirillum</taxon>
    </lineage>
</organism>
<keyword evidence="4" id="KW-0997">Cell inner membrane</keyword>
<dbReference type="FunFam" id="1.20.81.30:FF:000001">
    <property type="entry name" value="Type II secretion system protein F"/>
    <property type="match status" value="2"/>
</dbReference>
<feature type="transmembrane region" description="Helical" evidence="8">
    <location>
        <begin position="170"/>
        <end position="190"/>
    </location>
</feature>
<dbReference type="OrthoDB" id="9805682at2"/>
<name>A0A4Z0WIK9_9GAMM</name>
<dbReference type="GO" id="GO:0015628">
    <property type="term" value="P:protein secretion by the type II secretion system"/>
    <property type="evidence" value="ECO:0007669"/>
    <property type="project" value="InterPro"/>
</dbReference>
<dbReference type="GO" id="GO:0005886">
    <property type="term" value="C:plasma membrane"/>
    <property type="evidence" value="ECO:0007669"/>
    <property type="project" value="UniProtKB-SubCell"/>
</dbReference>
<dbReference type="InterPro" id="IPR042094">
    <property type="entry name" value="T2SS_GspF_sf"/>
</dbReference>
<dbReference type="PANTHER" id="PTHR30012">
    <property type="entry name" value="GENERAL SECRETION PATHWAY PROTEIN"/>
    <property type="match status" value="1"/>
</dbReference>
<dbReference type="InterPro" id="IPR003004">
    <property type="entry name" value="GspF/PilC"/>
</dbReference>
<evidence type="ECO:0000256" key="1">
    <source>
        <dbReference type="ARBA" id="ARBA00004429"/>
    </source>
</evidence>
<feature type="transmembrane region" description="Helical" evidence="8">
    <location>
        <begin position="221"/>
        <end position="241"/>
    </location>
</feature>
<keyword evidence="7 8" id="KW-0472">Membrane</keyword>
<keyword evidence="6 8" id="KW-1133">Transmembrane helix</keyword>
<comment type="caution">
    <text evidence="10">The sequence shown here is derived from an EMBL/GenBank/DDBJ whole genome shotgun (WGS) entry which is preliminary data.</text>
</comment>
<dbReference type="AlphaFoldDB" id="A0A4Z0WIK9"/>
<feature type="transmembrane region" description="Helical" evidence="8">
    <location>
        <begin position="374"/>
        <end position="395"/>
    </location>
</feature>
<evidence type="ECO:0000259" key="9">
    <source>
        <dbReference type="Pfam" id="PF00482"/>
    </source>
</evidence>
<accession>A0A4Z0WIK9</accession>
<protein>
    <submittedName>
        <fullName evidence="10">Type II secretion system protein GspF</fullName>
    </submittedName>
</protein>
<evidence type="ECO:0000256" key="4">
    <source>
        <dbReference type="ARBA" id="ARBA00022519"/>
    </source>
</evidence>
<dbReference type="EMBL" id="SRMF01000001">
    <property type="protein sequence ID" value="TGG95636.1"/>
    <property type="molecule type" value="Genomic_DNA"/>
</dbReference>
<sequence>MAAFEYVALDASGRSRKGVIEADSPRQVRAQLRDKGWVPVELRQSAERRGRTGFLGGPGLSVSQLAMVTRQMATLAASGMPLEECLQAVAEQNEQRRIRSIFLAVRARVLEGYSLVRALEAYPRAFNHQFRATVDAGEQSGKLDLVLLRLADHIEEQEATRRKLQMAATYPVILTLAAIGIVVFLLNSVVPRILDIFVSSGQPLPAPTRALISVTDFMQTWWLTLILGLIILSVLFVLWNLQPARRALTHRLYLRLPFIGPLIRGFSTARFASTVAMLTSSGVPLVEAMRIAGSVITNLPIRAAVRTATQKVTEGGSLSRALAEAGYFQPMMIHMIASGEASGGLDDMLARTARNQEQNLKDIISTVMGLLEPLMLVIMGAIVMVIVLSVVLPLTQMNTMI</sequence>
<evidence type="ECO:0000256" key="7">
    <source>
        <dbReference type="ARBA" id="ARBA00023136"/>
    </source>
</evidence>
<evidence type="ECO:0000313" key="11">
    <source>
        <dbReference type="Proteomes" id="UP000297475"/>
    </source>
</evidence>
<evidence type="ECO:0000256" key="3">
    <source>
        <dbReference type="ARBA" id="ARBA00022475"/>
    </source>
</evidence>
<comment type="subcellular location">
    <subcellularLocation>
        <location evidence="1">Cell inner membrane</location>
        <topology evidence="1">Multi-pass membrane protein</topology>
    </subcellularLocation>
</comment>